<organism evidence="1 2">
    <name type="scientific">Trifolium medium</name>
    <dbReference type="NCBI Taxonomy" id="97028"/>
    <lineage>
        <taxon>Eukaryota</taxon>
        <taxon>Viridiplantae</taxon>
        <taxon>Streptophyta</taxon>
        <taxon>Embryophyta</taxon>
        <taxon>Tracheophyta</taxon>
        <taxon>Spermatophyta</taxon>
        <taxon>Magnoliopsida</taxon>
        <taxon>eudicotyledons</taxon>
        <taxon>Gunneridae</taxon>
        <taxon>Pentapetalae</taxon>
        <taxon>rosids</taxon>
        <taxon>fabids</taxon>
        <taxon>Fabales</taxon>
        <taxon>Fabaceae</taxon>
        <taxon>Papilionoideae</taxon>
        <taxon>50 kb inversion clade</taxon>
        <taxon>NPAAA clade</taxon>
        <taxon>Hologalegina</taxon>
        <taxon>IRL clade</taxon>
        <taxon>Trifolieae</taxon>
        <taxon>Trifolium</taxon>
    </lineage>
</organism>
<dbReference type="EMBL" id="LXQA011031543">
    <property type="protein sequence ID" value="MCI81951.1"/>
    <property type="molecule type" value="Genomic_DNA"/>
</dbReference>
<dbReference type="AlphaFoldDB" id="A0A392V4H4"/>
<accession>A0A392V4H4</accession>
<dbReference type="Proteomes" id="UP000265520">
    <property type="component" value="Unassembled WGS sequence"/>
</dbReference>
<sequence>MQDLHESGRHSEDEEGGKIWCLEWESLRRIESSTVVDGITIDLKARW</sequence>
<evidence type="ECO:0000313" key="1">
    <source>
        <dbReference type="EMBL" id="MCI81951.1"/>
    </source>
</evidence>
<comment type="caution">
    <text evidence="1">The sequence shown here is derived from an EMBL/GenBank/DDBJ whole genome shotgun (WGS) entry which is preliminary data.</text>
</comment>
<keyword evidence="2" id="KW-1185">Reference proteome</keyword>
<name>A0A392V4H4_9FABA</name>
<protein>
    <submittedName>
        <fullName evidence="1">Uncharacterized protein</fullName>
    </submittedName>
</protein>
<reference evidence="1 2" key="1">
    <citation type="journal article" date="2018" name="Front. Plant Sci.">
        <title>Red Clover (Trifolium pratense) and Zigzag Clover (T. medium) - A Picture of Genomic Similarities and Differences.</title>
        <authorList>
            <person name="Dluhosova J."/>
            <person name="Istvanek J."/>
            <person name="Nedelnik J."/>
            <person name="Repkova J."/>
        </authorList>
    </citation>
    <scope>NUCLEOTIDE SEQUENCE [LARGE SCALE GENOMIC DNA]</scope>
    <source>
        <strain evidence="2">cv. 10/8</strain>
        <tissue evidence="1">Leaf</tissue>
    </source>
</reference>
<feature type="non-terminal residue" evidence="1">
    <location>
        <position position="47"/>
    </location>
</feature>
<evidence type="ECO:0000313" key="2">
    <source>
        <dbReference type="Proteomes" id="UP000265520"/>
    </source>
</evidence>
<proteinExistence type="predicted"/>